<feature type="domain" description="UVR" evidence="2">
    <location>
        <begin position="157"/>
        <end position="189"/>
    </location>
</feature>
<dbReference type="AlphaFoldDB" id="A0A9D2HTD5"/>
<dbReference type="SUPFAM" id="SSF103256">
    <property type="entry name" value="Hypothetical protein TM0160"/>
    <property type="match status" value="1"/>
</dbReference>
<dbReference type="PROSITE" id="PS50151">
    <property type="entry name" value="UVR"/>
    <property type="match status" value="1"/>
</dbReference>
<dbReference type="EMBL" id="DWZE01000123">
    <property type="protein sequence ID" value="HJA84276.1"/>
    <property type="molecule type" value="Genomic_DNA"/>
</dbReference>
<evidence type="ECO:0000256" key="1">
    <source>
        <dbReference type="ARBA" id="ARBA00023236"/>
    </source>
</evidence>
<dbReference type="InterPro" id="IPR036876">
    <property type="entry name" value="UVR_dom_sf"/>
</dbReference>
<dbReference type="PANTHER" id="PTHR15160:SF1">
    <property type="entry name" value="VON HIPPEL-LINDAU DISEASE TUMOR SUPPRESSOR"/>
    <property type="match status" value="1"/>
</dbReference>
<sequence length="191" mass="21500">MNERKKVELQVSKLSSSQTQAGAYILVLSEVGTRRDLPIIIGTAEAQAIMLELRGIMPPRPLTHVLFASVLEALGVRLLRAIIYKAEKGIFYTYLYLRSGEMILRVDSRTSDAVALALHMKAPILTYEDILDKGNSAENIHDDRQATGTENDRIINIDWLKEALQKAIDQEDYEQAAILRDQINHLKEPNS</sequence>
<evidence type="ECO:0000313" key="5">
    <source>
        <dbReference type="Proteomes" id="UP000823860"/>
    </source>
</evidence>
<comment type="caution">
    <text evidence="4">The sequence shown here is derived from an EMBL/GenBank/DDBJ whole genome shotgun (WGS) entry which is preliminary data.</text>
</comment>
<name>A0A9D2HTD5_9BACE</name>
<dbReference type="InterPro" id="IPR003729">
    <property type="entry name" value="Bi_nuclease_dom"/>
</dbReference>
<dbReference type="GO" id="GO:0009432">
    <property type="term" value="P:SOS response"/>
    <property type="evidence" value="ECO:0007669"/>
    <property type="project" value="UniProtKB-KW"/>
</dbReference>
<dbReference type="GO" id="GO:0004518">
    <property type="term" value="F:nuclease activity"/>
    <property type="evidence" value="ECO:0007669"/>
    <property type="project" value="InterPro"/>
</dbReference>
<dbReference type="Pfam" id="PF02151">
    <property type="entry name" value="UVR"/>
    <property type="match status" value="1"/>
</dbReference>
<feature type="domain" description="BFN" evidence="3">
    <location>
        <begin position="6"/>
        <end position="138"/>
    </location>
</feature>
<accession>A0A9D2HTD5</accession>
<dbReference type="InterPro" id="IPR036104">
    <property type="entry name" value="BFN_sf"/>
</dbReference>
<keyword evidence="1" id="KW-0742">SOS response</keyword>
<reference evidence="4" key="2">
    <citation type="submission" date="2021-04" db="EMBL/GenBank/DDBJ databases">
        <authorList>
            <person name="Gilroy R."/>
        </authorList>
    </citation>
    <scope>NUCLEOTIDE SEQUENCE</scope>
    <source>
        <strain evidence="4">ChiHecec1B25-7008</strain>
    </source>
</reference>
<keyword evidence="1" id="KW-0227">DNA damage</keyword>
<dbReference type="InterPro" id="IPR001943">
    <property type="entry name" value="UVR_dom"/>
</dbReference>
<reference evidence="4" key="1">
    <citation type="journal article" date="2021" name="PeerJ">
        <title>Extensive microbial diversity within the chicken gut microbiome revealed by metagenomics and culture.</title>
        <authorList>
            <person name="Gilroy R."/>
            <person name="Ravi A."/>
            <person name="Getino M."/>
            <person name="Pursley I."/>
            <person name="Horton D.L."/>
            <person name="Alikhan N.F."/>
            <person name="Baker D."/>
            <person name="Gharbi K."/>
            <person name="Hall N."/>
            <person name="Watson M."/>
            <person name="Adriaenssens E.M."/>
            <person name="Foster-Nyarko E."/>
            <person name="Jarju S."/>
            <person name="Secka A."/>
            <person name="Antonio M."/>
            <person name="Oren A."/>
            <person name="Chaudhuri R.R."/>
            <person name="La Ragione R."/>
            <person name="Hildebrand F."/>
            <person name="Pallen M.J."/>
        </authorList>
    </citation>
    <scope>NUCLEOTIDE SEQUENCE</scope>
    <source>
        <strain evidence="4">ChiHecec1B25-7008</strain>
    </source>
</reference>
<evidence type="ECO:0000313" key="4">
    <source>
        <dbReference type="EMBL" id="HJA84276.1"/>
    </source>
</evidence>
<evidence type="ECO:0000259" key="2">
    <source>
        <dbReference type="PROSITE" id="PS50151"/>
    </source>
</evidence>
<dbReference type="Pfam" id="PF02577">
    <property type="entry name" value="BFN_dom"/>
    <property type="match status" value="1"/>
</dbReference>
<evidence type="ECO:0000259" key="3">
    <source>
        <dbReference type="PROSITE" id="PS51658"/>
    </source>
</evidence>
<dbReference type="Gene3D" id="3.10.690.10">
    <property type="entry name" value="Bifunctional nuclease domain"/>
    <property type="match status" value="1"/>
</dbReference>
<organism evidence="4 5">
    <name type="scientific">Candidatus Bacteroides intestinavium</name>
    <dbReference type="NCBI Taxonomy" id="2838469"/>
    <lineage>
        <taxon>Bacteria</taxon>
        <taxon>Pseudomonadati</taxon>
        <taxon>Bacteroidota</taxon>
        <taxon>Bacteroidia</taxon>
        <taxon>Bacteroidales</taxon>
        <taxon>Bacteroidaceae</taxon>
        <taxon>Bacteroides</taxon>
    </lineage>
</organism>
<dbReference type="PANTHER" id="PTHR15160">
    <property type="entry name" value="VON HIPPEL-LINDAU PROTEIN"/>
    <property type="match status" value="1"/>
</dbReference>
<dbReference type="SUPFAM" id="SSF46600">
    <property type="entry name" value="C-terminal UvrC-binding domain of UvrB"/>
    <property type="match status" value="1"/>
</dbReference>
<protein>
    <submittedName>
        <fullName evidence="4">Bifunctional nuclease family protein</fullName>
    </submittedName>
</protein>
<proteinExistence type="predicted"/>
<gene>
    <name evidence="4" type="ORF">H9785_09950</name>
</gene>
<dbReference type="Proteomes" id="UP000823860">
    <property type="component" value="Unassembled WGS sequence"/>
</dbReference>
<dbReference type="PROSITE" id="PS51658">
    <property type="entry name" value="BFN"/>
    <property type="match status" value="1"/>
</dbReference>